<evidence type="ECO:0000313" key="3">
    <source>
        <dbReference type="Proteomes" id="UP000182658"/>
    </source>
</evidence>
<dbReference type="InterPro" id="IPR053185">
    <property type="entry name" value="SET_domain_protein"/>
</dbReference>
<dbReference type="Gene3D" id="2.170.270.10">
    <property type="entry name" value="SET domain"/>
    <property type="match status" value="1"/>
</dbReference>
<dbReference type="PROSITE" id="PS50280">
    <property type="entry name" value="SET"/>
    <property type="match status" value="1"/>
</dbReference>
<dbReference type="Proteomes" id="UP000182658">
    <property type="component" value="Unassembled WGS sequence"/>
</dbReference>
<dbReference type="OrthoDB" id="438641at2759"/>
<evidence type="ECO:0000313" key="2">
    <source>
        <dbReference type="EMBL" id="OIW29712.1"/>
    </source>
</evidence>
<reference evidence="2 3" key="1">
    <citation type="submission" date="2016-10" db="EMBL/GenBank/DDBJ databases">
        <title>Draft genome sequence of Coniochaeta ligniaria NRRL30616, a lignocellulolytic fungus for bioabatement of inhibitors in plant biomass hydrolysates.</title>
        <authorList>
            <consortium name="DOE Joint Genome Institute"/>
            <person name="Jimenez D.J."/>
            <person name="Hector R.E."/>
            <person name="Riley R."/>
            <person name="Sun H."/>
            <person name="Grigoriev I.V."/>
            <person name="Van Elsas J.D."/>
            <person name="Nichols N.N."/>
        </authorList>
    </citation>
    <scope>NUCLEOTIDE SEQUENCE [LARGE SCALE GENOMIC DNA]</scope>
    <source>
        <strain evidence="2 3">NRRL 30616</strain>
    </source>
</reference>
<name>A0A1J7JIV2_9PEZI</name>
<dbReference type="AlphaFoldDB" id="A0A1J7JIV2"/>
<dbReference type="InterPro" id="IPR046341">
    <property type="entry name" value="SET_dom_sf"/>
</dbReference>
<evidence type="ECO:0000259" key="1">
    <source>
        <dbReference type="PROSITE" id="PS50280"/>
    </source>
</evidence>
<dbReference type="SMART" id="SM00317">
    <property type="entry name" value="SET"/>
    <property type="match status" value="1"/>
</dbReference>
<dbReference type="CDD" id="cd20071">
    <property type="entry name" value="SET_SMYD"/>
    <property type="match status" value="1"/>
</dbReference>
<dbReference type="EMBL" id="KV875097">
    <property type="protein sequence ID" value="OIW29712.1"/>
    <property type="molecule type" value="Genomic_DNA"/>
</dbReference>
<proteinExistence type="predicted"/>
<sequence>MDHPYRHLELPCGAPFELKPSPGKGWGGFATRLIKRGEVILSEKPLFVIRKPWFLMEEDDVPASVRQLSPKQREQFKLLRNNASAHFPDMGLAFAQNNFYFTGPSHLGGAGDTCGCFLLMSRFNHSCLPNAAVPNSGGQGDKNGLVCCATKDIAAGEEITYCYNPEFEGKTRLERREALGFQFVCDCKACHLGTAFQRASDMRRRLIRGLMYLCDGEEINGSRTKWLITDSRMREAAENLDTTISSRFIYTHLIAFFLEEEGLLNEVQHAKLFAGMPLAAFFATESNVVIARLTVAQNTWWKKLCVACYLWGRGDAADLQLTAGLRKRRDWGIRSK</sequence>
<dbReference type="STRING" id="1408157.A0A1J7JIV2"/>
<protein>
    <submittedName>
        <fullName evidence="2">SET domain-containing protein</fullName>
    </submittedName>
</protein>
<accession>A0A1J7JIV2</accession>
<dbReference type="PANTHER" id="PTHR47332">
    <property type="entry name" value="SET DOMAIN-CONTAINING PROTEIN 5"/>
    <property type="match status" value="1"/>
</dbReference>
<organism evidence="2 3">
    <name type="scientific">Coniochaeta ligniaria NRRL 30616</name>
    <dbReference type="NCBI Taxonomy" id="1408157"/>
    <lineage>
        <taxon>Eukaryota</taxon>
        <taxon>Fungi</taxon>
        <taxon>Dikarya</taxon>
        <taxon>Ascomycota</taxon>
        <taxon>Pezizomycotina</taxon>
        <taxon>Sordariomycetes</taxon>
        <taxon>Sordariomycetidae</taxon>
        <taxon>Coniochaetales</taxon>
        <taxon>Coniochaetaceae</taxon>
        <taxon>Coniochaeta</taxon>
    </lineage>
</organism>
<gene>
    <name evidence="2" type="ORF">CONLIGDRAFT_680536</name>
</gene>
<dbReference type="PANTHER" id="PTHR47332:SF4">
    <property type="entry name" value="SET DOMAIN-CONTAINING PROTEIN 5"/>
    <property type="match status" value="1"/>
</dbReference>
<dbReference type="InterPro" id="IPR001214">
    <property type="entry name" value="SET_dom"/>
</dbReference>
<keyword evidence="3" id="KW-1185">Reference proteome</keyword>
<dbReference type="SUPFAM" id="SSF82199">
    <property type="entry name" value="SET domain"/>
    <property type="match status" value="1"/>
</dbReference>
<dbReference type="Pfam" id="PF00856">
    <property type="entry name" value="SET"/>
    <property type="match status" value="1"/>
</dbReference>
<feature type="domain" description="SET" evidence="1">
    <location>
        <begin position="14"/>
        <end position="164"/>
    </location>
</feature>
<dbReference type="InParanoid" id="A0A1J7JIV2"/>